<comment type="catalytic activity">
    <reaction evidence="1 11">
        <text>[(1-&gt;4)-alpha-D-glucosyl](n) + ADP-alpha-D-glucose = [(1-&gt;4)-alpha-D-glucosyl](n+1) + ADP + H(+)</text>
        <dbReference type="Rhea" id="RHEA:18189"/>
        <dbReference type="Rhea" id="RHEA-COMP:9584"/>
        <dbReference type="Rhea" id="RHEA-COMP:9587"/>
        <dbReference type="ChEBI" id="CHEBI:15378"/>
        <dbReference type="ChEBI" id="CHEBI:15444"/>
        <dbReference type="ChEBI" id="CHEBI:57498"/>
        <dbReference type="ChEBI" id="CHEBI:456216"/>
        <dbReference type="EC" id="2.4.1.21"/>
    </reaction>
</comment>
<feature type="binding site" evidence="11">
    <location>
        <position position="15"/>
    </location>
    <ligand>
        <name>ADP-alpha-D-glucose</name>
        <dbReference type="ChEBI" id="CHEBI:57498"/>
    </ligand>
</feature>
<keyword evidence="8 11" id="KW-0808">Transferase</keyword>
<protein>
    <recommendedName>
        <fullName evidence="6 11">Glycogen synthase</fullName>
        <ecNumber evidence="5 11">2.4.1.21</ecNumber>
    </recommendedName>
    <alternativeName>
        <fullName evidence="10 11">Starch [bacterial glycogen] synthase</fullName>
    </alternativeName>
</protein>
<accession>A0A437R240</accession>
<comment type="pathway">
    <text evidence="3 11">Glycan biosynthesis; glycogen biosynthesis.</text>
</comment>
<name>A0A437R240_9GAMM</name>
<evidence type="ECO:0000256" key="6">
    <source>
        <dbReference type="ARBA" id="ARBA00019935"/>
    </source>
</evidence>
<dbReference type="Pfam" id="PF00534">
    <property type="entry name" value="Glycos_transf_1"/>
    <property type="match status" value="1"/>
</dbReference>
<evidence type="ECO:0000256" key="7">
    <source>
        <dbReference type="ARBA" id="ARBA00022676"/>
    </source>
</evidence>
<dbReference type="PANTHER" id="PTHR45825">
    <property type="entry name" value="GRANULE-BOUND STARCH SYNTHASE 1, CHLOROPLASTIC/AMYLOPLASTIC"/>
    <property type="match status" value="1"/>
</dbReference>
<evidence type="ECO:0000256" key="10">
    <source>
        <dbReference type="ARBA" id="ARBA00031722"/>
    </source>
</evidence>
<comment type="caution">
    <text evidence="14">The sequence shown here is derived from an EMBL/GenBank/DDBJ whole genome shotgun (WGS) entry which is preliminary data.</text>
</comment>
<evidence type="ECO:0000256" key="5">
    <source>
        <dbReference type="ARBA" id="ARBA00012588"/>
    </source>
</evidence>
<keyword evidence="7 11" id="KW-0328">Glycosyltransferase</keyword>
<proteinExistence type="inferred from homology"/>
<feature type="domain" description="Glycosyl transferase family 1" evidence="12">
    <location>
        <begin position="281"/>
        <end position="443"/>
    </location>
</feature>
<dbReference type="GO" id="GO:0009011">
    <property type="term" value="F:alpha-1,4-glucan glucosyltransferase (ADP-glucose donor) activity"/>
    <property type="evidence" value="ECO:0007669"/>
    <property type="project" value="UniProtKB-UniRule"/>
</dbReference>
<dbReference type="InterPro" id="IPR001296">
    <property type="entry name" value="Glyco_trans_1"/>
</dbReference>
<evidence type="ECO:0000256" key="11">
    <source>
        <dbReference type="HAMAP-Rule" id="MF_00484"/>
    </source>
</evidence>
<evidence type="ECO:0000259" key="13">
    <source>
        <dbReference type="Pfam" id="PF08323"/>
    </source>
</evidence>
<sequence>MQIVFLCSEYEGLLKTGGLADATRGLAQALRQQGHQLTILLPRYGALYPLPLLEQWQSVYVELNGQHIGAAIRHLQHDDIHISLIEHHDFFNRPRPYDDGEHAYPDNALRFAFFCKAALAYLATLPESQSPAIIHGHDWQSALGSVYLKQLQQQGQLLKSRFVLSIHNAAYQQGLGWHDLPVLGLSPDEVPVQVQLSMLSIGVKNASQLNTVSQGYREELLSEPAANGLSQLYQARQADFSGILNGCDYSRWDPATDHSLIAHYNADDLQGKALCKTQLRKQVNLTETKAPLFVAVSRVTGQKGFSYLIPALAQWLGDAQAQVVMMGTGEQQFIGPLKQLQQQYPDKFRFIEGFDDDFSHQLEAAGDFFLMPSLFEPCGLNQIYSLRYGTLPIVRATGGLKDTVVGLGKRGATGISFEHPSADDVMVALQQAVTLYADQRKYKTMQQRAMQQYFGWDQAALWYQQLYQRALSN</sequence>
<evidence type="ECO:0000256" key="3">
    <source>
        <dbReference type="ARBA" id="ARBA00004964"/>
    </source>
</evidence>
<dbReference type="InterPro" id="IPR011835">
    <property type="entry name" value="GS/SS"/>
</dbReference>
<dbReference type="GO" id="GO:0004373">
    <property type="term" value="F:alpha-1,4-glucan glucosyltransferase (UDP-glucose donor) activity"/>
    <property type="evidence" value="ECO:0007669"/>
    <property type="project" value="InterPro"/>
</dbReference>
<dbReference type="CDD" id="cd03791">
    <property type="entry name" value="GT5_Glycogen_synthase_DULL1-like"/>
    <property type="match status" value="1"/>
</dbReference>
<dbReference type="Pfam" id="PF08323">
    <property type="entry name" value="Glyco_transf_5"/>
    <property type="match status" value="1"/>
</dbReference>
<dbReference type="AlphaFoldDB" id="A0A437R240"/>
<dbReference type="PANTHER" id="PTHR45825:SF11">
    <property type="entry name" value="ALPHA AMYLASE DOMAIN-CONTAINING PROTEIN"/>
    <property type="match status" value="1"/>
</dbReference>
<dbReference type="RefSeq" id="WP_127697823.1">
    <property type="nucleotide sequence ID" value="NZ_SACS01000003.1"/>
</dbReference>
<dbReference type="Gene3D" id="3.40.50.2000">
    <property type="entry name" value="Glycogen Phosphorylase B"/>
    <property type="match status" value="2"/>
</dbReference>
<evidence type="ECO:0000256" key="8">
    <source>
        <dbReference type="ARBA" id="ARBA00022679"/>
    </source>
</evidence>
<dbReference type="GO" id="GO:0005829">
    <property type="term" value="C:cytosol"/>
    <property type="evidence" value="ECO:0007669"/>
    <property type="project" value="TreeGrafter"/>
</dbReference>
<keyword evidence="15" id="KW-1185">Reference proteome</keyword>
<gene>
    <name evidence="11" type="primary">glgA</name>
    <name evidence="14" type="ORF">EOE67_04320</name>
</gene>
<reference evidence="14 15" key="1">
    <citation type="submission" date="2019-01" db="EMBL/GenBank/DDBJ databases">
        <authorList>
            <person name="Chen W.-M."/>
        </authorList>
    </citation>
    <scope>NUCLEOTIDE SEQUENCE [LARGE SCALE GENOMIC DNA]</scope>
    <source>
        <strain evidence="14 15">KYPC3</strain>
    </source>
</reference>
<dbReference type="EMBL" id="SACS01000003">
    <property type="protein sequence ID" value="RVU40811.1"/>
    <property type="molecule type" value="Genomic_DNA"/>
</dbReference>
<feature type="domain" description="Starch synthase catalytic" evidence="13">
    <location>
        <begin position="2"/>
        <end position="234"/>
    </location>
</feature>
<dbReference type="OrthoDB" id="9808590at2"/>
<dbReference type="SUPFAM" id="SSF53756">
    <property type="entry name" value="UDP-Glycosyltransferase/glycogen phosphorylase"/>
    <property type="match status" value="1"/>
</dbReference>
<evidence type="ECO:0000256" key="4">
    <source>
        <dbReference type="ARBA" id="ARBA00010281"/>
    </source>
</evidence>
<comment type="function">
    <text evidence="2 11">Synthesizes alpha-1,4-glucan chains using ADP-glucose.</text>
</comment>
<evidence type="ECO:0000259" key="12">
    <source>
        <dbReference type="Pfam" id="PF00534"/>
    </source>
</evidence>
<evidence type="ECO:0000256" key="2">
    <source>
        <dbReference type="ARBA" id="ARBA00002764"/>
    </source>
</evidence>
<comment type="similarity">
    <text evidence="4 11">Belongs to the glycosyltransferase 1 family. Bacterial/plant glycogen synthase subfamily.</text>
</comment>
<evidence type="ECO:0000256" key="9">
    <source>
        <dbReference type="ARBA" id="ARBA00023056"/>
    </source>
</evidence>
<dbReference type="GO" id="GO:0005978">
    <property type="term" value="P:glycogen biosynthetic process"/>
    <property type="evidence" value="ECO:0007669"/>
    <property type="project" value="UniProtKB-UniRule"/>
</dbReference>
<dbReference type="Proteomes" id="UP000283077">
    <property type="component" value="Unassembled WGS sequence"/>
</dbReference>
<evidence type="ECO:0000313" key="15">
    <source>
        <dbReference type="Proteomes" id="UP000283077"/>
    </source>
</evidence>
<dbReference type="InterPro" id="IPR013534">
    <property type="entry name" value="Starch_synth_cat_dom"/>
</dbReference>
<dbReference type="NCBIfam" id="TIGR02095">
    <property type="entry name" value="glgA"/>
    <property type="match status" value="1"/>
</dbReference>
<keyword evidence="9 11" id="KW-0320">Glycogen biosynthesis</keyword>
<dbReference type="HAMAP" id="MF_00484">
    <property type="entry name" value="Glycogen_synth"/>
    <property type="match status" value="1"/>
</dbReference>
<evidence type="ECO:0000256" key="1">
    <source>
        <dbReference type="ARBA" id="ARBA00001478"/>
    </source>
</evidence>
<evidence type="ECO:0000313" key="14">
    <source>
        <dbReference type="EMBL" id="RVU40811.1"/>
    </source>
</evidence>
<dbReference type="EC" id="2.4.1.21" evidence="5 11"/>
<organism evidence="14 15">
    <name type="scientific">Rheinheimera riviphila</name>
    <dbReference type="NCBI Taxonomy" id="1834037"/>
    <lineage>
        <taxon>Bacteria</taxon>
        <taxon>Pseudomonadati</taxon>
        <taxon>Pseudomonadota</taxon>
        <taxon>Gammaproteobacteria</taxon>
        <taxon>Chromatiales</taxon>
        <taxon>Chromatiaceae</taxon>
        <taxon>Rheinheimera</taxon>
    </lineage>
</organism>
<dbReference type="UniPathway" id="UPA00164"/>